<keyword evidence="3" id="KW-1185">Reference proteome</keyword>
<protein>
    <recommendedName>
        <fullName evidence="1">N-acetyltransferase domain-containing protein</fullName>
    </recommendedName>
</protein>
<evidence type="ECO:0000313" key="2">
    <source>
        <dbReference type="EMBL" id="QJR14594.1"/>
    </source>
</evidence>
<dbReference type="InterPro" id="IPR051531">
    <property type="entry name" value="N-acetyltransferase"/>
</dbReference>
<dbReference type="PANTHER" id="PTHR43792:SF1">
    <property type="entry name" value="N-ACETYLTRANSFERASE DOMAIN-CONTAINING PROTEIN"/>
    <property type="match status" value="1"/>
</dbReference>
<dbReference type="SUPFAM" id="SSF55729">
    <property type="entry name" value="Acyl-CoA N-acyltransferases (Nat)"/>
    <property type="match status" value="1"/>
</dbReference>
<reference evidence="2 3" key="1">
    <citation type="submission" date="2020-04" db="EMBL/GenBank/DDBJ databases">
        <title>Usitatibacter rugosus gen. nov., sp. nov. and Usitatibacter palustris sp. nov., novel members of Usitatibacteraceae fam. nov. within the order Nitrosomonadales isolated from soil.</title>
        <authorList>
            <person name="Huber K.J."/>
            <person name="Neumann-Schaal M."/>
            <person name="Geppert A."/>
            <person name="Luckner M."/>
            <person name="Wanner G."/>
            <person name="Overmann J."/>
        </authorList>
    </citation>
    <scope>NUCLEOTIDE SEQUENCE [LARGE SCALE GENOMIC DNA]</scope>
    <source>
        <strain evidence="2 3">Swamp67</strain>
    </source>
</reference>
<gene>
    <name evidence="2" type="ORF">DSM104440_01396</name>
</gene>
<feature type="domain" description="N-acetyltransferase" evidence="1">
    <location>
        <begin position="1"/>
        <end position="161"/>
    </location>
</feature>
<dbReference type="GO" id="GO:0016747">
    <property type="term" value="F:acyltransferase activity, transferring groups other than amino-acyl groups"/>
    <property type="evidence" value="ECO:0007669"/>
    <property type="project" value="InterPro"/>
</dbReference>
<proteinExistence type="predicted"/>
<evidence type="ECO:0000259" key="1">
    <source>
        <dbReference type="PROSITE" id="PS51186"/>
    </source>
</evidence>
<name>A0A6M4H882_9PROT</name>
<dbReference type="InterPro" id="IPR000182">
    <property type="entry name" value="GNAT_dom"/>
</dbReference>
<sequence length="161" mass="18154">MSLRRLVLEDAPFIVELVNDPGWIRFIGDRNVHSLDDARRYLENGPMKLYAKHGFGLWIVERRSDGAPVGMCGLVKRDQLEDVDLGFAFLPAYRGQGYAHEASVGVLDYAWGKLGFKRIVAIFTASNEISERLLRKLGFVPEGTRELTPGDPVNLYAWSRS</sequence>
<dbReference type="Pfam" id="PF13302">
    <property type="entry name" value="Acetyltransf_3"/>
    <property type="match status" value="1"/>
</dbReference>
<dbReference type="InParanoid" id="A0A6M4H882"/>
<organism evidence="2 3">
    <name type="scientific">Usitatibacter palustris</name>
    <dbReference type="NCBI Taxonomy" id="2732487"/>
    <lineage>
        <taxon>Bacteria</taxon>
        <taxon>Pseudomonadati</taxon>
        <taxon>Pseudomonadota</taxon>
        <taxon>Betaproteobacteria</taxon>
        <taxon>Nitrosomonadales</taxon>
        <taxon>Usitatibacteraceae</taxon>
        <taxon>Usitatibacter</taxon>
    </lineage>
</organism>
<accession>A0A6M4H882</accession>
<dbReference type="EMBL" id="CP053073">
    <property type="protein sequence ID" value="QJR14594.1"/>
    <property type="molecule type" value="Genomic_DNA"/>
</dbReference>
<dbReference type="PROSITE" id="PS51186">
    <property type="entry name" value="GNAT"/>
    <property type="match status" value="1"/>
</dbReference>
<dbReference type="AlphaFoldDB" id="A0A6M4H882"/>
<dbReference type="Gene3D" id="3.40.630.30">
    <property type="match status" value="1"/>
</dbReference>
<evidence type="ECO:0000313" key="3">
    <source>
        <dbReference type="Proteomes" id="UP000503096"/>
    </source>
</evidence>
<dbReference type="CDD" id="cd04301">
    <property type="entry name" value="NAT_SF"/>
    <property type="match status" value="1"/>
</dbReference>
<dbReference type="Proteomes" id="UP000503096">
    <property type="component" value="Chromosome"/>
</dbReference>
<dbReference type="PANTHER" id="PTHR43792">
    <property type="entry name" value="GNAT FAMILY, PUTATIVE (AFU_ORTHOLOGUE AFUA_3G00765)-RELATED-RELATED"/>
    <property type="match status" value="1"/>
</dbReference>
<dbReference type="KEGG" id="upl:DSM104440_01396"/>
<dbReference type="InterPro" id="IPR016181">
    <property type="entry name" value="Acyl_CoA_acyltransferase"/>
</dbReference>
<dbReference type="RefSeq" id="WP_171161332.1">
    <property type="nucleotide sequence ID" value="NZ_CP053073.1"/>
</dbReference>